<reference evidence="3" key="1">
    <citation type="submission" date="2016-11" db="EMBL/GenBank/DDBJ databases">
        <authorList>
            <person name="Varghese N."/>
            <person name="Submissions S."/>
        </authorList>
    </citation>
    <scope>NUCLEOTIDE SEQUENCE [LARGE SCALE GENOMIC DNA]</scope>
    <source>
        <strain evidence="3">GAS401</strain>
    </source>
</reference>
<dbReference type="OrthoDB" id="4569295at2"/>
<keyword evidence="1" id="KW-0472">Membrane</keyword>
<dbReference type="RefSeq" id="WP_072825265.1">
    <property type="nucleotide sequence ID" value="NZ_LT670849.1"/>
</dbReference>
<proteinExistence type="predicted"/>
<name>A0A1M7UWN1_9BRAD</name>
<keyword evidence="1" id="KW-0812">Transmembrane</keyword>
<gene>
    <name evidence="2" type="ORF">SAMN05444170_7138</name>
</gene>
<evidence type="ECO:0000313" key="2">
    <source>
        <dbReference type="EMBL" id="SHN87350.1"/>
    </source>
</evidence>
<dbReference type="Proteomes" id="UP000184096">
    <property type="component" value="Chromosome I"/>
</dbReference>
<dbReference type="AlphaFoldDB" id="A0A1M7UWN1"/>
<keyword evidence="1" id="KW-1133">Transmembrane helix</keyword>
<accession>A0A1M7UWN1</accession>
<organism evidence="2 3">
    <name type="scientific">Bradyrhizobium erythrophlei</name>
    <dbReference type="NCBI Taxonomy" id="1437360"/>
    <lineage>
        <taxon>Bacteria</taxon>
        <taxon>Pseudomonadati</taxon>
        <taxon>Pseudomonadota</taxon>
        <taxon>Alphaproteobacteria</taxon>
        <taxon>Hyphomicrobiales</taxon>
        <taxon>Nitrobacteraceae</taxon>
        <taxon>Bradyrhizobium</taxon>
    </lineage>
</organism>
<feature type="transmembrane region" description="Helical" evidence="1">
    <location>
        <begin position="79"/>
        <end position="98"/>
    </location>
</feature>
<protein>
    <submittedName>
        <fullName evidence="2">Uncharacterized protein</fullName>
    </submittedName>
</protein>
<feature type="transmembrane region" description="Helical" evidence="1">
    <location>
        <begin position="48"/>
        <end position="67"/>
    </location>
</feature>
<evidence type="ECO:0000256" key="1">
    <source>
        <dbReference type="SAM" id="Phobius"/>
    </source>
</evidence>
<evidence type="ECO:0000313" key="3">
    <source>
        <dbReference type="Proteomes" id="UP000184096"/>
    </source>
</evidence>
<sequence length="134" mass="14828">MQAAKWVARIGAGFYVLWGIFHLVAANSVFALAEQSTGMVRGRLQQDAFYLLFFAIAGVLIAVILNWRNGKQGYWMNGALLAVADIPFILFVLVPGLIPWWPGLAGPLLWLAAFIFTSVGRFSPLRPRYASSRV</sequence>
<keyword evidence="3" id="KW-1185">Reference proteome</keyword>
<feature type="transmembrane region" description="Helical" evidence="1">
    <location>
        <begin position="104"/>
        <end position="123"/>
    </location>
</feature>
<feature type="transmembrane region" description="Helical" evidence="1">
    <location>
        <begin position="12"/>
        <end position="33"/>
    </location>
</feature>
<dbReference type="EMBL" id="LT670849">
    <property type="protein sequence ID" value="SHN87350.1"/>
    <property type="molecule type" value="Genomic_DNA"/>
</dbReference>